<gene>
    <name evidence="3" type="ORF">GCM10010502_10460</name>
</gene>
<dbReference type="Proteomes" id="UP000610124">
    <property type="component" value="Unassembled WGS sequence"/>
</dbReference>
<evidence type="ECO:0000313" key="3">
    <source>
        <dbReference type="EMBL" id="GGU61613.1"/>
    </source>
</evidence>
<feature type="transmembrane region" description="Helical" evidence="2">
    <location>
        <begin position="38"/>
        <end position="60"/>
    </location>
</feature>
<name>A0A8H9HK86_KITAU</name>
<evidence type="ECO:0008006" key="5">
    <source>
        <dbReference type="Google" id="ProtNLM"/>
    </source>
</evidence>
<reference evidence="3" key="1">
    <citation type="journal article" date="2014" name="Int. J. Syst. Evol. Microbiol.">
        <title>Complete genome sequence of Corynebacterium casei LMG S-19264T (=DSM 44701T), isolated from a smear-ripened cheese.</title>
        <authorList>
            <consortium name="US DOE Joint Genome Institute (JGI-PGF)"/>
            <person name="Walter F."/>
            <person name="Albersmeier A."/>
            <person name="Kalinowski J."/>
            <person name="Ruckert C."/>
        </authorList>
    </citation>
    <scope>NUCLEOTIDE SEQUENCE</scope>
    <source>
        <strain evidence="3">JCM 4434</strain>
    </source>
</reference>
<sequence>MGPVAGEVRAGRGGLPGQGRARITVRPGRRPVRGRTPFAVLVVVLLAAGLLGLLALNTALNEGSFELSRLQKQTTKATDEQQSLQLEIDQSSAPDALAKRAGELGMVPAGGMAFLDVPNGGKVVGTPGPAQDSPPVKKSTVDPWPVKPSPGAQGPAQAQPPAQSSAQPSGSPSPQPSTQQAPAPPTPAASAGDSVIQLNPVSPAPAQHGGGTR</sequence>
<dbReference type="AlphaFoldDB" id="A0A8H9HK86"/>
<keyword evidence="2" id="KW-0812">Transmembrane</keyword>
<accession>A0A8H9HK86</accession>
<evidence type="ECO:0000256" key="1">
    <source>
        <dbReference type="SAM" id="MobiDB-lite"/>
    </source>
</evidence>
<evidence type="ECO:0000313" key="4">
    <source>
        <dbReference type="Proteomes" id="UP000610124"/>
    </source>
</evidence>
<dbReference type="EMBL" id="BMUB01000002">
    <property type="protein sequence ID" value="GGU61613.1"/>
    <property type="molecule type" value="Genomic_DNA"/>
</dbReference>
<feature type="compositionally biased region" description="Low complexity" evidence="1">
    <location>
        <begin position="149"/>
        <end position="181"/>
    </location>
</feature>
<evidence type="ECO:0000256" key="2">
    <source>
        <dbReference type="SAM" id="Phobius"/>
    </source>
</evidence>
<protein>
    <recommendedName>
        <fullName evidence="5">Cell division protein FtsL</fullName>
    </recommendedName>
</protein>
<comment type="caution">
    <text evidence="3">The sequence shown here is derived from an EMBL/GenBank/DDBJ whole genome shotgun (WGS) entry which is preliminary data.</text>
</comment>
<feature type="region of interest" description="Disordered" evidence="1">
    <location>
        <begin position="1"/>
        <end position="22"/>
    </location>
</feature>
<keyword evidence="2" id="KW-0472">Membrane</keyword>
<feature type="region of interest" description="Disordered" evidence="1">
    <location>
        <begin position="123"/>
        <end position="213"/>
    </location>
</feature>
<proteinExistence type="predicted"/>
<keyword evidence="2" id="KW-1133">Transmembrane helix</keyword>
<organism evidence="3 4">
    <name type="scientific">Kitasatospora aureofaciens</name>
    <name type="common">Streptomyces aureofaciens</name>
    <dbReference type="NCBI Taxonomy" id="1894"/>
    <lineage>
        <taxon>Bacteria</taxon>
        <taxon>Bacillati</taxon>
        <taxon>Actinomycetota</taxon>
        <taxon>Actinomycetes</taxon>
        <taxon>Kitasatosporales</taxon>
        <taxon>Streptomycetaceae</taxon>
        <taxon>Kitasatospora</taxon>
    </lineage>
</organism>
<reference evidence="3" key="2">
    <citation type="submission" date="2020-09" db="EMBL/GenBank/DDBJ databases">
        <authorList>
            <person name="Sun Q."/>
            <person name="Ohkuma M."/>
        </authorList>
    </citation>
    <scope>NUCLEOTIDE SEQUENCE</scope>
    <source>
        <strain evidence="3">JCM 4434</strain>
    </source>
</reference>